<organism evidence="1 2">
    <name type="scientific">Arctium lappa</name>
    <name type="common">Greater burdock</name>
    <name type="synonym">Lappa major</name>
    <dbReference type="NCBI Taxonomy" id="4217"/>
    <lineage>
        <taxon>Eukaryota</taxon>
        <taxon>Viridiplantae</taxon>
        <taxon>Streptophyta</taxon>
        <taxon>Embryophyta</taxon>
        <taxon>Tracheophyta</taxon>
        <taxon>Spermatophyta</taxon>
        <taxon>Magnoliopsida</taxon>
        <taxon>eudicotyledons</taxon>
        <taxon>Gunneridae</taxon>
        <taxon>Pentapetalae</taxon>
        <taxon>asterids</taxon>
        <taxon>campanulids</taxon>
        <taxon>Asterales</taxon>
        <taxon>Asteraceae</taxon>
        <taxon>Carduoideae</taxon>
        <taxon>Cardueae</taxon>
        <taxon>Arctiinae</taxon>
        <taxon>Arctium</taxon>
    </lineage>
</organism>
<dbReference type="EMBL" id="CM042058">
    <property type="protein sequence ID" value="KAI3684319.1"/>
    <property type="molecule type" value="Genomic_DNA"/>
</dbReference>
<evidence type="ECO:0000313" key="2">
    <source>
        <dbReference type="Proteomes" id="UP001055879"/>
    </source>
</evidence>
<accession>A0ACB8YGA5</accession>
<protein>
    <submittedName>
        <fullName evidence="1">Uncharacterized protein</fullName>
    </submittedName>
</protein>
<gene>
    <name evidence="1" type="ORF">L6452_33541</name>
</gene>
<keyword evidence="2" id="KW-1185">Reference proteome</keyword>
<reference evidence="2" key="1">
    <citation type="journal article" date="2022" name="Mol. Ecol. Resour.">
        <title>The genomes of chicory, endive, great burdock and yacon provide insights into Asteraceae palaeo-polyploidization history and plant inulin production.</title>
        <authorList>
            <person name="Fan W."/>
            <person name="Wang S."/>
            <person name="Wang H."/>
            <person name="Wang A."/>
            <person name="Jiang F."/>
            <person name="Liu H."/>
            <person name="Zhao H."/>
            <person name="Xu D."/>
            <person name="Zhang Y."/>
        </authorList>
    </citation>
    <scope>NUCLEOTIDE SEQUENCE [LARGE SCALE GENOMIC DNA]</scope>
    <source>
        <strain evidence="2">cv. Niubang</strain>
    </source>
</reference>
<evidence type="ECO:0000313" key="1">
    <source>
        <dbReference type="EMBL" id="KAI3684319.1"/>
    </source>
</evidence>
<sequence length="643" mass="71964">MKTLATSVSEYIDRYLQVFLVCSVAVPPSPLLRQSPASFAAPLFSNPVFPPSIRSDMENDEDYVEYVPIAKRRAMEAQKILQRKGQASIFEDETEKAKQVEMKPSLLVKASQLKRDQPEVTPAEQAVQQEKEMMENLSDRKTLMSVRELAKGITYSEPLPTGWKPPLPIRRMSQKACDAIRKQWHIIVDGDEIPPPIKNFKDMRFPDPVLKKLKEKGIVQPTPIQVQGLPVILSGRDMIGIAFTGSGKTLVFVLPLIMMALQEEIMMPIAQGEGPFGLIVCPSRELARQTFEVVEEFLIPLREFGFPEIRPLLCIGGVDMRSQLDIVKKGVHIVVATPGRLKDLLAKKKMNLDNCRYLTLDEADRLVDLGFEDDIREVFDHFKAQRQTLLFSATMPAKIQNFARSALVKPVTVNVGRAGAANLDVIQEVEYVKQEVKLVYLLECLQKTPPPVLVFCENKADVDDIHEYLLLKGVEAVAIHGGKDQEEREYAISSFKASKKDVLVATDVASKGLDFPDIQHVINYDMPAEIENYVHRIGRTGRCGKTGIATTFINKNQSETTLLDLKHLLQEAKQRIPPVLAELNDPMEDVDAITNASGVKGCAYCGGLGHRIRDCPKLEHQKSMQIASSRRDYFGSGGYRGEI</sequence>
<name>A0ACB8YGA5_ARCLA</name>
<dbReference type="Proteomes" id="UP001055879">
    <property type="component" value="Linkage Group LG12"/>
</dbReference>
<comment type="caution">
    <text evidence="1">The sequence shown here is derived from an EMBL/GenBank/DDBJ whole genome shotgun (WGS) entry which is preliminary data.</text>
</comment>
<proteinExistence type="predicted"/>
<reference evidence="1 2" key="2">
    <citation type="journal article" date="2022" name="Mol. Ecol. Resour.">
        <title>The genomes of chicory, endive, great burdock and yacon provide insights into Asteraceae paleo-polyploidization history and plant inulin production.</title>
        <authorList>
            <person name="Fan W."/>
            <person name="Wang S."/>
            <person name="Wang H."/>
            <person name="Wang A."/>
            <person name="Jiang F."/>
            <person name="Liu H."/>
            <person name="Zhao H."/>
            <person name="Xu D."/>
            <person name="Zhang Y."/>
        </authorList>
    </citation>
    <scope>NUCLEOTIDE SEQUENCE [LARGE SCALE GENOMIC DNA]</scope>
    <source>
        <strain evidence="2">cv. Niubang</strain>
    </source>
</reference>